<feature type="region of interest" description="Disordered" evidence="1">
    <location>
        <begin position="19"/>
        <end position="58"/>
    </location>
</feature>
<dbReference type="AlphaFoldDB" id="A0A183J1G8"/>
<dbReference type="Proteomes" id="UP000270296">
    <property type="component" value="Unassembled WGS sequence"/>
</dbReference>
<proteinExistence type="predicted"/>
<sequence>MTTFSAFLPHQLALGLTNKRSRCPPPIPPKPTFTKSSYGGSLTDNSSGGSRIPGDFTNQSLESLSSHRSCFSQRRNCQSDSEVQPILQKTVTRKCKSCSNIRFSNLAFVKKSPARKWPLRQKAMQAHFSVLSERSSAYSDSSSEADAEQLEEEKRVEKLSHIMQEICSTEWNYVETLKNLSLDFPQFIRKQSLKAHRELVEPDIPAEIAKHLQVLRKLHSDIANQFQARLNCR</sequence>
<dbReference type="PROSITE" id="PS50010">
    <property type="entry name" value="DH_2"/>
    <property type="match status" value="1"/>
</dbReference>
<evidence type="ECO:0000313" key="5">
    <source>
        <dbReference type="WBParaSite" id="SBAD_0001006501-mRNA-1"/>
    </source>
</evidence>
<feature type="domain" description="DH" evidence="2">
    <location>
        <begin position="158"/>
        <end position="233"/>
    </location>
</feature>
<dbReference type="EMBL" id="UZAM01013072">
    <property type="protein sequence ID" value="VDP25262.1"/>
    <property type="molecule type" value="Genomic_DNA"/>
</dbReference>
<accession>A0A183J1G8</accession>
<feature type="compositionally biased region" description="Polar residues" evidence="1">
    <location>
        <begin position="33"/>
        <end position="49"/>
    </location>
</feature>
<evidence type="ECO:0000313" key="4">
    <source>
        <dbReference type="Proteomes" id="UP000270296"/>
    </source>
</evidence>
<reference evidence="3 4" key="2">
    <citation type="submission" date="2018-11" db="EMBL/GenBank/DDBJ databases">
        <authorList>
            <consortium name="Pathogen Informatics"/>
        </authorList>
    </citation>
    <scope>NUCLEOTIDE SEQUENCE [LARGE SCALE GENOMIC DNA]</scope>
</reference>
<keyword evidence="4" id="KW-1185">Reference proteome</keyword>
<dbReference type="SUPFAM" id="SSF48065">
    <property type="entry name" value="DBL homology domain (DH-domain)"/>
    <property type="match status" value="1"/>
</dbReference>
<dbReference type="WBParaSite" id="SBAD_0001006501-mRNA-1">
    <property type="protein sequence ID" value="SBAD_0001006501-mRNA-1"/>
    <property type="gene ID" value="SBAD_0001006501"/>
</dbReference>
<gene>
    <name evidence="3" type="ORF">SBAD_LOCUS9716</name>
</gene>
<dbReference type="InterPro" id="IPR035899">
    <property type="entry name" value="DBL_dom_sf"/>
</dbReference>
<dbReference type="Gene3D" id="1.20.900.10">
    <property type="entry name" value="Dbl homology (DH) domain"/>
    <property type="match status" value="1"/>
</dbReference>
<dbReference type="InterPro" id="IPR000219">
    <property type="entry name" value="DH_dom"/>
</dbReference>
<name>A0A183J1G8_9BILA</name>
<evidence type="ECO:0000256" key="1">
    <source>
        <dbReference type="SAM" id="MobiDB-lite"/>
    </source>
</evidence>
<dbReference type="GO" id="GO:0005085">
    <property type="term" value="F:guanyl-nucleotide exchange factor activity"/>
    <property type="evidence" value="ECO:0007669"/>
    <property type="project" value="InterPro"/>
</dbReference>
<reference evidence="5" key="1">
    <citation type="submission" date="2016-06" db="UniProtKB">
        <authorList>
            <consortium name="WormBaseParasite"/>
        </authorList>
    </citation>
    <scope>IDENTIFICATION</scope>
</reference>
<evidence type="ECO:0000259" key="2">
    <source>
        <dbReference type="PROSITE" id="PS50010"/>
    </source>
</evidence>
<organism evidence="5">
    <name type="scientific">Soboliphyme baturini</name>
    <dbReference type="NCBI Taxonomy" id="241478"/>
    <lineage>
        <taxon>Eukaryota</taxon>
        <taxon>Metazoa</taxon>
        <taxon>Ecdysozoa</taxon>
        <taxon>Nematoda</taxon>
        <taxon>Enoplea</taxon>
        <taxon>Dorylaimia</taxon>
        <taxon>Dioctophymatida</taxon>
        <taxon>Dioctophymatoidea</taxon>
        <taxon>Soboliphymatidae</taxon>
        <taxon>Soboliphyme</taxon>
    </lineage>
</organism>
<evidence type="ECO:0000313" key="3">
    <source>
        <dbReference type="EMBL" id="VDP25262.1"/>
    </source>
</evidence>
<protein>
    <submittedName>
        <fullName evidence="5">DH domain-containing protein</fullName>
    </submittedName>
</protein>